<name>A0ABD0M7A2_9CAEN</name>
<dbReference type="GO" id="GO:0005737">
    <property type="term" value="C:cytoplasm"/>
    <property type="evidence" value="ECO:0007669"/>
    <property type="project" value="UniProtKB-SubCell"/>
</dbReference>
<dbReference type="Pfam" id="PF12470">
    <property type="entry name" value="SUFU_C"/>
    <property type="match status" value="1"/>
</dbReference>
<comment type="subcellular location">
    <subcellularLocation>
        <location evidence="1">Cytoplasm</location>
    </subcellularLocation>
    <subcellularLocation>
        <location evidence="1">Nucleus</location>
    </subcellularLocation>
</comment>
<dbReference type="InterPro" id="IPR038489">
    <property type="entry name" value="SUFU_C_sf"/>
</dbReference>
<sequence>MEGEAQTAEAELRQTQETVSAHLDDNSSEGSADGYDELNDLDCYGIEAIDRACSLLYPDQPNPIQAEAVMKFWLGGPHPLDYISMYSNEGDEKLGVPPHWHYVTYGFTDLHGDDRVHSFTGRGLPSGFGFELTFRLKKVEGEQGPPMWPTTLLNKLATYVFQTGNVLHVGDHIPWHQPLDGSEKSRIQHMLVAEEPQLLDLDTPYGVAQFRQIVGVTDEEVKSAQRWKGAGILELLEKEASIGPFFITDMTRDKSIFEIDPSLVQLVNEGIEKDGSNLGHVTALCAWQNLNEDERGSKAEVTLKSKTNSQLGGGEGENTNSVTGTTNGKTGTGGSLGEGDTDTAADDKEKLSADKEAKAGEKEVDTAENGWEAAEEHKGFSTVDAIKLLFDVEAAELLPLIIKGRLGKGRFFIFHNAEGQAIHFVPPELVSQDNVMVNPEEPIKCAGRYLQIFCTPSLMDEIASEFEFIQETDKRTLTEAKEIQLKQLPIVVKVTPKGGPLDAPYFKETVKVDAL</sequence>
<proteinExistence type="inferred from homology"/>
<gene>
    <name evidence="5" type="ORF">BaRGS_00001176</name>
</gene>
<evidence type="ECO:0000259" key="3">
    <source>
        <dbReference type="Pfam" id="PF05076"/>
    </source>
</evidence>
<dbReference type="InterPro" id="IPR020941">
    <property type="entry name" value="SUFU-like_domain"/>
</dbReference>
<protein>
    <recommendedName>
        <fullName evidence="1">Suppressor of fused homolog</fullName>
    </recommendedName>
</protein>
<dbReference type="GO" id="GO:0005634">
    <property type="term" value="C:nucleus"/>
    <property type="evidence" value="ECO:0007669"/>
    <property type="project" value="UniProtKB-SubCell"/>
</dbReference>
<dbReference type="Proteomes" id="UP001519460">
    <property type="component" value="Unassembled WGS sequence"/>
</dbReference>
<comment type="similarity">
    <text evidence="1">Belongs to the SUFU family.</text>
</comment>
<feature type="region of interest" description="Disordered" evidence="2">
    <location>
        <begin position="1"/>
        <end position="34"/>
    </location>
</feature>
<accession>A0ABD0M7A2</accession>
<feature type="domain" description="Suppressor of fused C-terminal" evidence="4">
    <location>
        <begin position="267"/>
        <end position="491"/>
    </location>
</feature>
<dbReference type="EMBL" id="JACVVK020000004">
    <property type="protein sequence ID" value="KAK7507241.1"/>
    <property type="molecule type" value="Genomic_DNA"/>
</dbReference>
<dbReference type="AlphaFoldDB" id="A0ABD0M7A2"/>
<dbReference type="PANTHER" id="PTHR10928:SF2">
    <property type="entry name" value="SUPPRESSOR OF FUSED HOMOLOG"/>
    <property type="match status" value="1"/>
</dbReference>
<keyword evidence="1" id="KW-0963">Cytoplasm</keyword>
<comment type="caution">
    <text evidence="5">The sequence shown here is derived from an EMBL/GenBank/DDBJ whole genome shotgun (WGS) entry which is preliminary data.</text>
</comment>
<evidence type="ECO:0000313" key="6">
    <source>
        <dbReference type="Proteomes" id="UP001519460"/>
    </source>
</evidence>
<dbReference type="InterPro" id="IPR037181">
    <property type="entry name" value="SUFU_N"/>
</dbReference>
<dbReference type="Pfam" id="PF05076">
    <property type="entry name" value="SUFU"/>
    <property type="match status" value="1"/>
</dbReference>
<keyword evidence="6" id="KW-1185">Reference proteome</keyword>
<dbReference type="PANTHER" id="PTHR10928">
    <property type="entry name" value="SUPPRESSOR OF FUSED"/>
    <property type="match status" value="1"/>
</dbReference>
<evidence type="ECO:0000259" key="4">
    <source>
        <dbReference type="Pfam" id="PF12470"/>
    </source>
</evidence>
<dbReference type="InterPro" id="IPR024314">
    <property type="entry name" value="SUFU_C"/>
</dbReference>
<dbReference type="PIRSF" id="PIRSF011844">
    <property type="entry name" value="Suppressor_of_fused_protein"/>
    <property type="match status" value="1"/>
</dbReference>
<dbReference type="Gene3D" id="3.30.1360.230">
    <property type="entry name" value="Sufu, C-terminal domain"/>
    <property type="match status" value="1"/>
</dbReference>
<keyword evidence="1" id="KW-0539">Nucleus</keyword>
<evidence type="ECO:0000256" key="1">
    <source>
        <dbReference type="PIRNR" id="PIRNR011844"/>
    </source>
</evidence>
<evidence type="ECO:0000313" key="5">
    <source>
        <dbReference type="EMBL" id="KAK7507241.1"/>
    </source>
</evidence>
<feature type="region of interest" description="Disordered" evidence="2">
    <location>
        <begin position="296"/>
        <end position="347"/>
    </location>
</feature>
<dbReference type="SUPFAM" id="SSF103359">
    <property type="entry name" value="Suppressor of Fused, N-terminal domain"/>
    <property type="match status" value="1"/>
</dbReference>
<feature type="domain" description="Suppressor of fused-like" evidence="3">
    <location>
        <begin position="76"/>
        <end position="252"/>
    </location>
</feature>
<evidence type="ECO:0000256" key="2">
    <source>
        <dbReference type="SAM" id="MobiDB-lite"/>
    </source>
</evidence>
<dbReference type="InterPro" id="IPR016591">
    <property type="entry name" value="Suppressor_of_fused_euk"/>
</dbReference>
<dbReference type="InterPro" id="IPR007768">
    <property type="entry name" value="Suppressor_of_fused"/>
</dbReference>
<feature type="compositionally biased region" description="Low complexity" evidence="2">
    <location>
        <begin position="317"/>
        <end position="329"/>
    </location>
</feature>
<organism evidence="5 6">
    <name type="scientific">Batillaria attramentaria</name>
    <dbReference type="NCBI Taxonomy" id="370345"/>
    <lineage>
        <taxon>Eukaryota</taxon>
        <taxon>Metazoa</taxon>
        <taxon>Spiralia</taxon>
        <taxon>Lophotrochozoa</taxon>
        <taxon>Mollusca</taxon>
        <taxon>Gastropoda</taxon>
        <taxon>Caenogastropoda</taxon>
        <taxon>Sorbeoconcha</taxon>
        <taxon>Cerithioidea</taxon>
        <taxon>Batillariidae</taxon>
        <taxon>Batillaria</taxon>
    </lineage>
</organism>
<reference evidence="5 6" key="1">
    <citation type="journal article" date="2023" name="Sci. Data">
        <title>Genome assembly of the Korean intertidal mud-creeper Batillaria attramentaria.</title>
        <authorList>
            <person name="Patra A.K."/>
            <person name="Ho P.T."/>
            <person name="Jun S."/>
            <person name="Lee S.J."/>
            <person name="Kim Y."/>
            <person name="Won Y.J."/>
        </authorList>
    </citation>
    <scope>NUCLEOTIDE SEQUENCE [LARGE SCALE GENOMIC DNA]</scope>
    <source>
        <strain evidence="5">Wonlab-2016</strain>
    </source>
</reference>